<reference evidence="1" key="1">
    <citation type="journal article" date="2019" name="bioRxiv">
        <title>The Genome of the Zebra Mussel, Dreissena polymorpha: A Resource for Invasive Species Research.</title>
        <authorList>
            <person name="McCartney M.A."/>
            <person name="Auch B."/>
            <person name="Kono T."/>
            <person name="Mallez S."/>
            <person name="Zhang Y."/>
            <person name="Obille A."/>
            <person name="Becker A."/>
            <person name="Abrahante J.E."/>
            <person name="Garbe J."/>
            <person name="Badalamenti J.P."/>
            <person name="Herman A."/>
            <person name="Mangelson H."/>
            <person name="Liachko I."/>
            <person name="Sullivan S."/>
            <person name="Sone E.D."/>
            <person name="Koren S."/>
            <person name="Silverstein K.A.T."/>
            <person name="Beckman K.B."/>
            <person name="Gohl D.M."/>
        </authorList>
    </citation>
    <scope>NUCLEOTIDE SEQUENCE</scope>
    <source>
        <strain evidence="1">Duluth1</strain>
        <tissue evidence="1">Whole animal</tissue>
    </source>
</reference>
<organism evidence="1 2">
    <name type="scientific">Dreissena polymorpha</name>
    <name type="common">Zebra mussel</name>
    <name type="synonym">Mytilus polymorpha</name>
    <dbReference type="NCBI Taxonomy" id="45954"/>
    <lineage>
        <taxon>Eukaryota</taxon>
        <taxon>Metazoa</taxon>
        <taxon>Spiralia</taxon>
        <taxon>Lophotrochozoa</taxon>
        <taxon>Mollusca</taxon>
        <taxon>Bivalvia</taxon>
        <taxon>Autobranchia</taxon>
        <taxon>Heteroconchia</taxon>
        <taxon>Euheterodonta</taxon>
        <taxon>Imparidentia</taxon>
        <taxon>Neoheterodontei</taxon>
        <taxon>Myida</taxon>
        <taxon>Dreissenoidea</taxon>
        <taxon>Dreissenidae</taxon>
        <taxon>Dreissena</taxon>
    </lineage>
</organism>
<sequence length="52" mass="5800">MVCNSSKVANDRPNFFLTADLVSPISLSHQPLYQGALVGMNFHVMSMLEKFL</sequence>
<comment type="caution">
    <text evidence="1">The sequence shown here is derived from an EMBL/GenBank/DDBJ whole genome shotgun (WGS) entry which is preliminary data.</text>
</comment>
<evidence type="ECO:0000313" key="1">
    <source>
        <dbReference type="EMBL" id="KAH3866712.1"/>
    </source>
</evidence>
<reference evidence="1" key="2">
    <citation type="submission" date="2020-11" db="EMBL/GenBank/DDBJ databases">
        <authorList>
            <person name="McCartney M.A."/>
            <person name="Auch B."/>
            <person name="Kono T."/>
            <person name="Mallez S."/>
            <person name="Becker A."/>
            <person name="Gohl D.M."/>
            <person name="Silverstein K.A.T."/>
            <person name="Koren S."/>
            <person name="Bechman K.B."/>
            <person name="Herman A."/>
            <person name="Abrahante J.E."/>
            <person name="Garbe J."/>
        </authorList>
    </citation>
    <scope>NUCLEOTIDE SEQUENCE</scope>
    <source>
        <strain evidence="1">Duluth1</strain>
        <tissue evidence="1">Whole animal</tissue>
    </source>
</reference>
<gene>
    <name evidence="1" type="ORF">DPMN_029811</name>
</gene>
<keyword evidence="2" id="KW-1185">Reference proteome</keyword>
<dbReference type="AlphaFoldDB" id="A0A9D4LZY5"/>
<name>A0A9D4LZY5_DREPO</name>
<protein>
    <submittedName>
        <fullName evidence="1">Uncharacterized protein</fullName>
    </submittedName>
</protein>
<dbReference type="EMBL" id="JAIWYP010000002">
    <property type="protein sequence ID" value="KAH3866712.1"/>
    <property type="molecule type" value="Genomic_DNA"/>
</dbReference>
<accession>A0A9D4LZY5</accession>
<evidence type="ECO:0000313" key="2">
    <source>
        <dbReference type="Proteomes" id="UP000828390"/>
    </source>
</evidence>
<dbReference type="Proteomes" id="UP000828390">
    <property type="component" value="Unassembled WGS sequence"/>
</dbReference>
<proteinExistence type="predicted"/>